<feature type="compositionally biased region" description="Basic residues" evidence="1">
    <location>
        <begin position="93"/>
        <end position="106"/>
    </location>
</feature>
<accession>A0A9N8EHS9</accession>
<comment type="caution">
    <text evidence="2">The sequence shown here is derived from an EMBL/GenBank/DDBJ whole genome shotgun (WGS) entry which is preliminary data.</text>
</comment>
<sequence>MVSAASLNIMETSAEHTKEEPRKLEQPTGMDVTSTTQDIAPADAARDESSPMAVPEQIVVDRSSSSSTKKDRSHRRKSRKSSSSNKEKDKVAAKRKSSSGKHKKRRESSGNGETKEQRRSRRRSRKSSKSSDPDPNDPATIAKSRELLLAAMGVKKQPDIEPCFVSAKTSLDSNPVYQRNKERLAKSVSESHLSTAHSEAEFSFVAGAQPMETSRSTDNLSTLAVAPHQHHGDDSHNSEYDQFVDF</sequence>
<organism evidence="2 3">
    <name type="scientific">Seminavis robusta</name>
    <dbReference type="NCBI Taxonomy" id="568900"/>
    <lineage>
        <taxon>Eukaryota</taxon>
        <taxon>Sar</taxon>
        <taxon>Stramenopiles</taxon>
        <taxon>Ochrophyta</taxon>
        <taxon>Bacillariophyta</taxon>
        <taxon>Bacillariophyceae</taxon>
        <taxon>Bacillariophycidae</taxon>
        <taxon>Naviculales</taxon>
        <taxon>Naviculaceae</taxon>
        <taxon>Seminavis</taxon>
    </lineage>
</organism>
<name>A0A9N8EHS9_9STRA</name>
<feature type="compositionally biased region" description="Basic residues" evidence="1">
    <location>
        <begin position="118"/>
        <end position="128"/>
    </location>
</feature>
<keyword evidence="3" id="KW-1185">Reference proteome</keyword>
<dbReference type="Proteomes" id="UP001153069">
    <property type="component" value="Unassembled WGS sequence"/>
</dbReference>
<dbReference type="AlphaFoldDB" id="A0A9N8EHS9"/>
<feature type="compositionally biased region" description="Basic and acidic residues" evidence="1">
    <location>
        <begin position="230"/>
        <end position="239"/>
    </location>
</feature>
<evidence type="ECO:0000313" key="3">
    <source>
        <dbReference type="Proteomes" id="UP001153069"/>
    </source>
</evidence>
<evidence type="ECO:0000313" key="2">
    <source>
        <dbReference type="EMBL" id="CAB9521827.1"/>
    </source>
</evidence>
<feature type="compositionally biased region" description="Polar residues" evidence="1">
    <location>
        <begin position="1"/>
        <end position="11"/>
    </location>
</feature>
<proteinExistence type="predicted"/>
<feature type="compositionally biased region" description="Basic and acidic residues" evidence="1">
    <location>
        <begin position="13"/>
        <end position="25"/>
    </location>
</feature>
<evidence type="ECO:0000256" key="1">
    <source>
        <dbReference type="SAM" id="MobiDB-lite"/>
    </source>
</evidence>
<dbReference type="EMBL" id="CAICTM010001234">
    <property type="protein sequence ID" value="CAB9521827.1"/>
    <property type="molecule type" value="Genomic_DNA"/>
</dbReference>
<feature type="region of interest" description="Disordered" evidence="1">
    <location>
        <begin position="1"/>
        <end position="144"/>
    </location>
</feature>
<feature type="compositionally biased region" description="Basic residues" evidence="1">
    <location>
        <begin position="71"/>
        <end position="80"/>
    </location>
</feature>
<protein>
    <submittedName>
        <fullName evidence="2">Uncharacterized protein</fullName>
    </submittedName>
</protein>
<gene>
    <name evidence="2" type="ORF">SEMRO_1236_G255130.1</name>
</gene>
<reference evidence="2" key="1">
    <citation type="submission" date="2020-06" db="EMBL/GenBank/DDBJ databases">
        <authorList>
            <consortium name="Plant Systems Biology data submission"/>
        </authorList>
    </citation>
    <scope>NUCLEOTIDE SEQUENCE</scope>
    <source>
        <strain evidence="2">D6</strain>
    </source>
</reference>
<feature type="region of interest" description="Disordered" evidence="1">
    <location>
        <begin position="227"/>
        <end position="246"/>
    </location>
</feature>